<dbReference type="Gene3D" id="3.40.50.2300">
    <property type="match status" value="1"/>
</dbReference>
<dbReference type="AlphaFoldDB" id="A0A1S7LMT5"/>
<feature type="modified residue" description="4-aspartylphosphate" evidence="2">
    <location>
        <position position="59"/>
    </location>
</feature>
<feature type="region of interest" description="Disordered" evidence="3">
    <location>
        <begin position="194"/>
        <end position="215"/>
    </location>
</feature>
<dbReference type="GO" id="GO:0000160">
    <property type="term" value="P:phosphorelay signal transduction system"/>
    <property type="evidence" value="ECO:0007669"/>
    <property type="project" value="InterPro"/>
</dbReference>
<dbReference type="PROSITE" id="PS50110">
    <property type="entry name" value="RESPONSE_REGULATORY"/>
    <property type="match status" value="1"/>
</dbReference>
<protein>
    <recommendedName>
        <fullName evidence="4">Response regulatory domain-containing protein</fullName>
    </recommendedName>
</protein>
<dbReference type="InterPro" id="IPR011006">
    <property type="entry name" value="CheY-like_superfamily"/>
</dbReference>
<dbReference type="PANTHER" id="PTHR44591:SF3">
    <property type="entry name" value="RESPONSE REGULATORY DOMAIN-CONTAINING PROTEIN"/>
    <property type="match status" value="1"/>
</dbReference>
<dbReference type="InterPro" id="IPR050595">
    <property type="entry name" value="Bact_response_regulator"/>
</dbReference>
<feature type="domain" description="Response regulatory" evidence="4">
    <location>
        <begin position="10"/>
        <end position="124"/>
    </location>
</feature>
<dbReference type="PANTHER" id="PTHR44591">
    <property type="entry name" value="STRESS RESPONSE REGULATOR PROTEIN 1"/>
    <property type="match status" value="1"/>
</dbReference>
<proteinExistence type="predicted"/>
<evidence type="ECO:0000313" key="5">
    <source>
        <dbReference type="EMBL" id="CRH07479.1"/>
    </source>
</evidence>
<evidence type="ECO:0000256" key="2">
    <source>
        <dbReference type="PROSITE-ProRule" id="PRU00169"/>
    </source>
</evidence>
<keyword evidence="1 2" id="KW-0597">Phosphoprotein</keyword>
<reference evidence="5" key="1">
    <citation type="submission" date="2015-04" db="EMBL/GenBank/DDBJ databases">
        <authorList>
            <person name="Syromyatnikov M.Y."/>
            <person name="Popov V.N."/>
        </authorList>
    </citation>
    <scope>NUCLEOTIDE SEQUENCE</scope>
    <source>
        <strain evidence="5">MO-1</strain>
    </source>
</reference>
<organism evidence="5">
    <name type="scientific">Magnetococcus massalia (strain MO-1)</name>
    <dbReference type="NCBI Taxonomy" id="451514"/>
    <lineage>
        <taxon>Bacteria</taxon>
        <taxon>Pseudomonadati</taxon>
        <taxon>Pseudomonadota</taxon>
        <taxon>Magnetococcia</taxon>
        <taxon>Magnetococcales</taxon>
        <taxon>Magnetococcaceae</taxon>
        <taxon>Magnetococcus</taxon>
    </lineage>
</organism>
<dbReference type="CDD" id="cd00156">
    <property type="entry name" value="REC"/>
    <property type="match status" value="1"/>
</dbReference>
<sequence length="215" mass="24013">MNRSKRYKGCVLLVDDKVDELHSITRFLMREGYEVLMAPNAAGAVAQLSKQAVDLVITDYNMPLRNGMDLFREIRATYPELPVIMMTGLGTEKLAADFMRERGSDYLTKPVNLMELLAKVKRGIGVCCERNLFQARQTMEDINGSLNLAMATLRTIHAVAENVTGSANKERVREILYLVKQSSRELAGAAQLIQTQQPDRETDGDNAVENMEVAS</sequence>
<dbReference type="SMART" id="SM00448">
    <property type="entry name" value="REC"/>
    <property type="match status" value="1"/>
</dbReference>
<evidence type="ECO:0000256" key="3">
    <source>
        <dbReference type="SAM" id="MobiDB-lite"/>
    </source>
</evidence>
<name>A0A1S7LMT5_MAGMO</name>
<accession>A0A1S7LMT5</accession>
<evidence type="ECO:0000259" key="4">
    <source>
        <dbReference type="PROSITE" id="PS50110"/>
    </source>
</evidence>
<evidence type="ECO:0000256" key="1">
    <source>
        <dbReference type="ARBA" id="ARBA00022553"/>
    </source>
</evidence>
<dbReference type="InterPro" id="IPR001789">
    <property type="entry name" value="Sig_transdc_resp-reg_receiver"/>
</dbReference>
<dbReference type="SUPFAM" id="SSF52172">
    <property type="entry name" value="CheY-like"/>
    <property type="match status" value="1"/>
</dbReference>
<dbReference type="Pfam" id="PF00072">
    <property type="entry name" value="Response_reg"/>
    <property type="match status" value="1"/>
</dbReference>
<dbReference type="EMBL" id="LO017727">
    <property type="protein sequence ID" value="CRH07479.1"/>
    <property type="molecule type" value="Genomic_DNA"/>
</dbReference>
<gene>
    <name evidence="5" type="ORF">MAGMO_3342</name>
</gene>